<name>A0A0S6UHN5_NEOTH</name>
<dbReference type="Pfam" id="PF01208">
    <property type="entry name" value="URO-D"/>
    <property type="match status" value="1"/>
</dbReference>
<dbReference type="Proteomes" id="UP000063718">
    <property type="component" value="Unassembled WGS sequence"/>
</dbReference>
<sequence length="397" mass="46174">MYRMNPGGFMMSEMTSWQRVETALQHKEPDRIPFDLGGSEVTGIHRCAYTRLREYLGLPQRKVVIEDLSQQLAKVDYDMQERLKIDVYPLNPGKPEGWEPHIETVGNYSRYIDEWGIHWYMPLGHGLYYDMRQHPLANIDSIEELNNKYTFPDPVDPGRFAGMKEQAQNYRREGKAYILGRNAAGIFEMALWLRGFENFYTDMIFNQKFAEYLLDKIMEVKWRYWEKALDEVGENVLVISEADDLGSQKNGLISPELYRRLLKPRHTQLFNFIKKKAQRKVYIFYHCCGAIKELIPDLIESGVDILNPVQVSAKGMDTKELKRLFGKDITFWGGGVDTQNILPDGTPQHVRDEVKRRIEDLAPGGGFVFNTVHNIQGDVPPENIMAMWETLQEYGRY</sequence>
<dbReference type="PANTHER" id="PTHR47099:SF1">
    <property type="entry name" value="METHYLCOBAMIDE:COM METHYLTRANSFERASE MTBA"/>
    <property type="match status" value="1"/>
</dbReference>
<protein>
    <submittedName>
        <fullName evidence="2">Uroporphyrinogen-III decarboxylase</fullName>
    </submittedName>
</protein>
<organism evidence="2">
    <name type="scientific">Moorella thermoacetica Y72</name>
    <dbReference type="NCBI Taxonomy" id="1325331"/>
    <lineage>
        <taxon>Bacteria</taxon>
        <taxon>Bacillati</taxon>
        <taxon>Bacillota</taxon>
        <taxon>Clostridia</taxon>
        <taxon>Neomoorellales</taxon>
        <taxon>Neomoorellaceae</taxon>
        <taxon>Neomoorella</taxon>
    </lineage>
</organism>
<evidence type="ECO:0000259" key="1">
    <source>
        <dbReference type="Pfam" id="PF01208"/>
    </source>
</evidence>
<reference evidence="2" key="1">
    <citation type="journal article" date="2014" name="Gene">
        <title>Genome-guided analysis of transformation efficiency and carbon dioxide assimilation by Moorella thermoacetica Y72.</title>
        <authorList>
            <person name="Tsukahara K."/>
            <person name="Kita A."/>
            <person name="Nakashimada Y."/>
            <person name="Hoshino T."/>
            <person name="Murakami K."/>
        </authorList>
    </citation>
    <scope>NUCLEOTIDE SEQUENCE [LARGE SCALE GENOMIC DNA]</scope>
    <source>
        <strain evidence="2">Y72</strain>
    </source>
</reference>
<dbReference type="InterPro" id="IPR052024">
    <property type="entry name" value="Methanogen_methyltrans"/>
</dbReference>
<proteinExistence type="predicted"/>
<dbReference type="GO" id="GO:0006779">
    <property type="term" value="P:porphyrin-containing compound biosynthetic process"/>
    <property type="evidence" value="ECO:0007669"/>
    <property type="project" value="InterPro"/>
</dbReference>
<dbReference type="Gene3D" id="3.20.20.210">
    <property type="match status" value="1"/>
</dbReference>
<accession>A0A0S6UHN5</accession>
<dbReference type="PANTHER" id="PTHR47099">
    <property type="entry name" value="METHYLCOBAMIDE:COM METHYLTRANSFERASE MTBA"/>
    <property type="match status" value="1"/>
</dbReference>
<dbReference type="InterPro" id="IPR038071">
    <property type="entry name" value="UROD/MetE-like_sf"/>
</dbReference>
<evidence type="ECO:0000313" key="2">
    <source>
        <dbReference type="EMBL" id="GAF27315.1"/>
    </source>
</evidence>
<dbReference type="AlphaFoldDB" id="A0A0S6UHN5"/>
<dbReference type="GO" id="GO:0004853">
    <property type="term" value="F:uroporphyrinogen decarboxylase activity"/>
    <property type="evidence" value="ECO:0007669"/>
    <property type="project" value="InterPro"/>
</dbReference>
<dbReference type="InterPro" id="IPR000257">
    <property type="entry name" value="Uroporphyrinogen_deCOase"/>
</dbReference>
<dbReference type="EMBL" id="DF238840">
    <property type="protein sequence ID" value="GAF27315.1"/>
    <property type="molecule type" value="Genomic_DNA"/>
</dbReference>
<dbReference type="SUPFAM" id="SSF51726">
    <property type="entry name" value="UROD/MetE-like"/>
    <property type="match status" value="1"/>
</dbReference>
<gene>
    <name evidence="2" type="ORF">MTY_2656</name>
</gene>
<feature type="domain" description="Uroporphyrinogen decarboxylase (URO-D)" evidence="1">
    <location>
        <begin position="142"/>
        <end position="394"/>
    </location>
</feature>